<organism evidence="2 3">
    <name type="scientific">Leifsonia stereocauli</name>
    <dbReference type="NCBI Taxonomy" id="3134136"/>
    <lineage>
        <taxon>Bacteria</taxon>
        <taxon>Bacillati</taxon>
        <taxon>Actinomycetota</taxon>
        <taxon>Actinomycetes</taxon>
        <taxon>Micrococcales</taxon>
        <taxon>Microbacteriaceae</taxon>
        <taxon>Leifsonia</taxon>
    </lineage>
</organism>
<name>A0ABU9W6Q8_9MICO</name>
<feature type="domain" description="OLD protein-like TOPRIM" evidence="1">
    <location>
        <begin position="20"/>
        <end position="72"/>
    </location>
</feature>
<dbReference type="Pfam" id="PF20469">
    <property type="entry name" value="OLD-like_TOPRIM"/>
    <property type="match status" value="1"/>
</dbReference>
<evidence type="ECO:0000313" key="2">
    <source>
        <dbReference type="EMBL" id="MEN1947528.1"/>
    </source>
</evidence>
<dbReference type="InterPro" id="IPR034139">
    <property type="entry name" value="TOPRIM_OLD"/>
</dbReference>
<keyword evidence="2" id="KW-0808">Transferase</keyword>
<keyword evidence="3" id="KW-1185">Reference proteome</keyword>
<protein>
    <submittedName>
        <fullName evidence="2">TOPRIM nucleotidyl transferase/hydrolase domain-containing protein</fullName>
    </submittedName>
</protein>
<comment type="caution">
    <text evidence="2">The sequence shown here is derived from an EMBL/GenBank/DDBJ whole genome shotgun (WGS) entry which is preliminary data.</text>
</comment>
<dbReference type="EMBL" id="JBCLVG010000002">
    <property type="protein sequence ID" value="MEN1947528.1"/>
    <property type="molecule type" value="Genomic_DNA"/>
</dbReference>
<dbReference type="RefSeq" id="WP_342114825.1">
    <property type="nucleotide sequence ID" value="NZ_JBCAUN010000002.1"/>
</dbReference>
<evidence type="ECO:0000313" key="3">
    <source>
        <dbReference type="Proteomes" id="UP001425155"/>
    </source>
</evidence>
<sequence>MDPADLARFAAASAGIRSLRRVVFVEGDSDREAVLQFALTVGRDLGAEGTAVVGMGGANSLPRFLEIAEASGRDLALAGLCDEQEVPVYRRALERVGFADAAHPVPLETLGFFACSHDLEDELIRALGIEVAVSIVAEQGEGARFERMRRQPAQRERSLNAQLHRFIGAGAGRKARVARAFAERIPPEGIPAPILGLLAATLPAEA</sequence>
<gene>
    <name evidence="2" type="ORF">WJX64_13290</name>
</gene>
<dbReference type="GO" id="GO:0016740">
    <property type="term" value="F:transferase activity"/>
    <property type="evidence" value="ECO:0007669"/>
    <property type="project" value="UniProtKB-KW"/>
</dbReference>
<evidence type="ECO:0000259" key="1">
    <source>
        <dbReference type="Pfam" id="PF20469"/>
    </source>
</evidence>
<reference evidence="2 3" key="1">
    <citation type="submission" date="2024-03" db="EMBL/GenBank/DDBJ databases">
        <title>YIM 134122 draft genome.</title>
        <authorList>
            <person name="Zuo S."/>
            <person name="Xiong L."/>
        </authorList>
    </citation>
    <scope>NUCLEOTIDE SEQUENCE [LARGE SCALE GENOMIC DNA]</scope>
    <source>
        <strain evidence="2 3">YIM 134122</strain>
    </source>
</reference>
<accession>A0ABU9W6Q8</accession>
<dbReference type="Proteomes" id="UP001425155">
    <property type="component" value="Unassembled WGS sequence"/>
</dbReference>
<proteinExistence type="predicted"/>